<evidence type="ECO:0000256" key="1">
    <source>
        <dbReference type="SAM" id="MobiDB-lite"/>
    </source>
</evidence>
<dbReference type="Gene3D" id="3.30.1150.10">
    <property type="match status" value="1"/>
</dbReference>
<organism evidence="3 4">
    <name type="scientific">Geobacter argillaceus</name>
    <dbReference type="NCBI Taxonomy" id="345631"/>
    <lineage>
        <taxon>Bacteria</taxon>
        <taxon>Pseudomonadati</taxon>
        <taxon>Thermodesulfobacteriota</taxon>
        <taxon>Desulfuromonadia</taxon>
        <taxon>Geobacterales</taxon>
        <taxon>Geobacteraceae</taxon>
        <taxon>Geobacter</taxon>
    </lineage>
</organism>
<sequence>MAKKKKKGNYLNWLVPGTVILVLLAGAGFFVKILLAPAGSVKKTQISTVNLMKPPPPPEQKEKPPEPQVPKEAPKESIATPTEAQQPQNDSPDNSPPPGADLGVDADGGAGGDGFGLVGKKGGKALTLGGGGGGGGGGGASRLSLMTKYGWYTAKIQEELKRQMRKRLDEDGGIPKGKLQATVKLVLDSRGTVVKYQIIASSGNEKMDEALKASLPGFRISQPPPEGMPAGMTLRITSQG</sequence>
<keyword evidence="2" id="KW-1133">Transmembrane helix</keyword>
<feature type="region of interest" description="Disordered" evidence="1">
    <location>
        <begin position="47"/>
        <end position="115"/>
    </location>
</feature>
<evidence type="ECO:0000313" key="4">
    <source>
        <dbReference type="Proteomes" id="UP000319449"/>
    </source>
</evidence>
<dbReference type="AlphaFoldDB" id="A0A562VFW4"/>
<gene>
    <name evidence="3" type="ORF">JN12_03273</name>
</gene>
<feature type="region of interest" description="Disordered" evidence="1">
    <location>
        <begin position="217"/>
        <end position="240"/>
    </location>
</feature>
<comment type="caution">
    <text evidence="3">The sequence shown here is derived from an EMBL/GenBank/DDBJ whole genome shotgun (WGS) entry which is preliminary data.</text>
</comment>
<evidence type="ECO:0000256" key="2">
    <source>
        <dbReference type="SAM" id="Phobius"/>
    </source>
</evidence>
<accession>A0A562VFW4</accession>
<feature type="transmembrane region" description="Helical" evidence="2">
    <location>
        <begin position="12"/>
        <end position="35"/>
    </location>
</feature>
<protein>
    <submittedName>
        <fullName evidence="3">Outer membrane transport energization protein TonB (TC 2.C.1.1.1)</fullName>
    </submittedName>
</protein>
<dbReference type="Proteomes" id="UP000319449">
    <property type="component" value="Unassembled WGS sequence"/>
</dbReference>
<proteinExistence type="predicted"/>
<keyword evidence="2" id="KW-0812">Transmembrane</keyword>
<keyword evidence="4" id="KW-1185">Reference proteome</keyword>
<dbReference type="SUPFAM" id="SSF74653">
    <property type="entry name" value="TolA/TonB C-terminal domain"/>
    <property type="match status" value="1"/>
</dbReference>
<reference evidence="3 4" key="1">
    <citation type="submission" date="2019-07" db="EMBL/GenBank/DDBJ databases">
        <title>Genomic Encyclopedia of Archaeal and Bacterial Type Strains, Phase II (KMG-II): from individual species to whole genera.</title>
        <authorList>
            <person name="Goeker M."/>
        </authorList>
    </citation>
    <scope>NUCLEOTIDE SEQUENCE [LARGE SCALE GENOMIC DNA]</scope>
    <source>
        <strain evidence="3 4">ATCC BAA-1139</strain>
    </source>
</reference>
<evidence type="ECO:0000313" key="3">
    <source>
        <dbReference type="EMBL" id="TWJ16701.1"/>
    </source>
</evidence>
<dbReference type="RefSeq" id="WP_246125896.1">
    <property type="nucleotide sequence ID" value="NZ_VLLN01000025.1"/>
</dbReference>
<dbReference type="EMBL" id="VLLN01000025">
    <property type="protein sequence ID" value="TWJ16701.1"/>
    <property type="molecule type" value="Genomic_DNA"/>
</dbReference>
<name>A0A562VFW4_9BACT</name>
<feature type="compositionally biased region" description="Gly residues" evidence="1">
    <location>
        <begin position="106"/>
        <end position="115"/>
    </location>
</feature>
<keyword evidence="2" id="KW-0472">Membrane</keyword>
<dbReference type="Pfam" id="PF13103">
    <property type="entry name" value="TonB_2"/>
    <property type="match status" value="1"/>
</dbReference>